<dbReference type="Proteomes" id="UP001500390">
    <property type="component" value="Unassembled WGS sequence"/>
</dbReference>
<gene>
    <name evidence="1" type="ORF">GCM10023153_22520</name>
</gene>
<organism evidence="1 2">
    <name type="scientific">Ornithinibacter aureus</name>
    <dbReference type="NCBI Taxonomy" id="622664"/>
    <lineage>
        <taxon>Bacteria</taxon>
        <taxon>Bacillati</taxon>
        <taxon>Actinomycetota</taxon>
        <taxon>Actinomycetes</taxon>
        <taxon>Micrococcales</taxon>
        <taxon>Intrasporangiaceae</taxon>
        <taxon>Ornithinibacter</taxon>
    </lineage>
</organism>
<dbReference type="RefSeq" id="WP_159903786.1">
    <property type="nucleotide sequence ID" value="NZ_BAABFX010000029.1"/>
</dbReference>
<name>A0ABP8JYD3_9MICO</name>
<proteinExistence type="predicted"/>
<evidence type="ECO:0008006" key="3">
    <source>
        <dbReference type="Google" id="ProtNLM"/>
    </source>
</evidence>
<dbReference type="Pfam" id="PF13822">
    <property type="entry name" value="ACC_epsilon"/>
    <property type="match status" value="1"/>
</dbReference>
<reference evidence="2" key="1">
    <citation type="journal article" date="2019" name="Int. J. Syst. Evol. Microbiol.">
        <title>The Global Catalogue of Microorganisms (GCM) 10K type strain sequencing project: providing services to taxonomists for standard genome sequencing and annotation.</title>
        <authorList>
            <consortium name="The Broad Institute Genomics Platform"/>
            <consortium name="The Broad Institute Genome Sequencing Center for Infectious Disease"/>
            <person name="Wu L."/>
            <person name="Ma J."/>
        </authorList>
    </citation>
    <scope>NUCLEOTIDE SEQUENCE [LARGE SCALE GENOMIC DNA]</scope>
    <source>
        <strain evidence="2">JCM 17738</strain>
    </source>
</reference>
<sequence>MTRNETSTTAGATASDPVIVRGAATPEEVAALVAVLSAVGGSGDGSSGGDAASSVSAWAAPAATMRRPVGHGPGAWQNSLR</sequence>
<evidence type="ECO:0000313" key="2">
    <source>
        <dbReference type="Proteomes" id="UP001500390"/>
    </source>
</evidence>
<keyword evidence="2" id="KW-1185">Reference proteome</keyword>
<dbReference type="EMBL" id="BAABFX010000029">
    <property type="protein sequence ID" value="GAA4398023.1"/>
    <property type="molecule type" value="Genomic_DNA"/>
</dbReference>
<dbReference type="InterPro" id="IPR032716">
    <property type="entry name" value="ACC_epsilon"/>
</dbReference>
<comment type="caution">
    <text evidence="1">The sequence shown here is derived from an EMBL/GenBank/DDBJ whole genome shotgun (WGS) entry which is preliminary data.</text>
</comment>
<protein>
    <recommendedName>
        <fullName evidence="3">Acyl-CoA carboxylase subunit epsilon</fullName>
    </recommendedName>
</protein>
<evidence type="ECO:0000313" key="1">
    <source>
        <dbReference type="EMBL" id="GAA4398023.1"/>
    </source>
</evidence>
<accession>A0ABP8JYD3</accession>